<feature type="domain" description="HTH tetR-type" evidence="3">
    <location>
        <begin position="1"/>
        <end position="61"/>
    </location>
</feature>
<dbReference type="SUPFAM" id="SSF48498">
    <property type="entry name" value="Tetracyclin repressor-like, C-terminal domain"/>
    <property type="match status" value="1"/>
</dbReference>
<keyword evidence="1 2" id="KW-0238">DNA-binding</keyword>
<dbReference type="Gene3D" id="1.10.357.10">
    <property type="entry name" value="Tetracycline Repressor, domain 2"/>
    <property type="match status" value="1"/>
</dbReference>
<evidence type="ECO:0000256" key="1">
    <source>
        <dbReference type="ARBA" id="ARBA00023125"/>
    </source>
</evidence>
<dbReference type="InterPro" id="IPR032551">
    <property type="entry name" value="BscR_C"/>
</dbReference>
<dbReference type="OrthoDB" id="6430772at2"/>
<dbReference type="Pfam" id="PF00440">
    <property type="entry name" value="TetR_N"/>
    <property type="match status" value="1"/>
</dbReference>
<keyword evidence="5" id="KW-1185">Reference proteome</keyword>
<dbReference type="InterPro" id="IPR009057">
    <property type="entry name" value="Homeodomain-like_sf"/>
</dbReference>
<dbReference type="SUPFAM" id="SSF46689">
    <property type="entry name" value="Homeodomain-like"/>
    <property type="match status" value="1"/>
</dbReference>
<reference evidence="5" key="1">
    <citation type="submission" date="2017-04" db="EMBL/GenBank/DDBJ databases">
        <authorList>
            <person name="Varghese N."/>
            <person name="Submissions S."/>
        </authorList>
    </citation>
    <scope>NUCLEOTIDE SEQUENCE [LARGE SCALE GENOMIC DNA]</scope>
    <source>
        <strain evidence="5">DSM 4125</strain>
    </source>
</reference>
<dbReference type="InterPro" id="IPR036271">
    <property type="entry name" value="Tet_transcr_reg_TetR-rel_C_sf"/>
</dbReference>
<sequence length="184" mass="21120">MNKRELILEATLDLITEHGFHATPMSMISKKAKVAAGTIYHHFENKEILLEALYTESKGKMGRAMQLATVNGENYEADYKSIWISLFIFYADNSKTFQFLEQYAQSPFIRKETKEEQRKHYQPIIDFLGQGIRKGYLKSIDVEILTEMVHGTVVSAAKIFHQQKELSKIAINELAQFAWQAAKA</sequence>
<name>A0A1X7LB57_9BACT</name>
<dbReference type="STRING" id="1028.SAMN05661096_03736"/>
<dbReference type="GO" id="GO:0003677">
    <property type="term" value="F:DNA binding"/>
    <property type="evidence" value="ECO:0007669"/>
    <property type="project" value="UniProtKB-UniRule"/>
</dbReference>
<dbReference type="Proteomes" id="UP000193804">
    <property type="component" value="Unassembled WGS sequence"/>
</dbReference>
<dbReference type="PANTHER" id="PTHR43479:SF11">
    <property type="entry name" value="ACREF_ENVCD OPERON REPRESSOR-RELATED"/>
    <property type="match status" value="1"/>
</dbReference>
<dbReference type="Pfam" id="PF16295">
    <property type="entry name" value="TetR_C_10"/>
    <property type="match status" value="1"/>
</dbReference>
<feature type="DNA-binding region" description="H-T-H motif" evidence="2">
    <location>
        <begin position="24"/>
        <end position="43"/>
    </location>
</feature>
<protein>
    <submittedName>
        <fullName evidence="4">Transcriptional regulator, TetR family</fullName>
    </submittedName>
</protein>
<dbReference type="PROSITE" id="PS50977">
    <property type="entry name" value="HTH_TETR_2"/>
    <property type="match status" value="1"/>
</dbReference>
<dbReference type="PANTHER" id="PTHR43479">
    <property type="entry name" value="ACREF/ENVCD OPERON REPRESSOR-RELATED"/>
    <property type="match status" value="1"/>
</dbReference>
<dbReference type="PRINTS" id="PR00455">
    <property type="entry name" value="HTHTETR"/>
</dbReference>
<evidence type="ECO:0000256" key="2">
    <source>
        <dbReference type="PROSITE-ProRule" id="PRU00335"/>
    </source>
</evidence>
<dbReference type="AlphaFoldDB" id="A0A1X7LB57"/>
<proteinExistence type="predicted"/>
<evidence type="ECO:0000313" key="5">
    <source>
        <dbReference type="Proteomes" id="UP000193804"/>
    </source>
</evidence>
<dbReference type="InterPro" id="IPR050624">
    <property type="entry name" value="HTH-type_Tx_Regulator"/>
</dbReference>
<accession>A0A1X7LB57</accession>
<gene>
    <name evidence="4" type="ORF">SAMN05661096_03736</name>
</gene>
<dbReference type="InterPro" id="IPR001647">
    <property type="entry name" value="HTH_TetR"/>
</dbReference>
<dbReference type="RefSeq" id="WP_085518863.1">
    <property type="nucleotide sequence ID" value="NZ_FXAW01000009.1"/>
</dbReference>
<evidence type="ECO:0000313" key="4">
    <source>
        <dbReference type="EMBL" id="SMG50777.1"/>
    </source>
</evidence>
<evidence type="ECO:0000259" key="3">
    <source>
        <dbReference type="PROSITE" id="PS50977"/>
    </source>
</evidence>
<organism evidence="4 5">
    <name type="scientific">Marivirga sericea</name>
    <dbReference type="NCBI Taxonomy" id="1028"/>
    <lineage>
        <taxon>Bacteria</taxon>
        <taxon>Pseudomonadati</taxon>
        <taxon>Bacteroidota</taxon>
        <taxon>Cytophagia</taxon>
        <taxon>Cytophagales</taxon>
        <taxon>Marivirgaceae</taxon>
        <taxon>Marivirga</taxon>
    </lineage>
</organism>
<dbReference type="EMBL" id="FXAW01000009">
    <property type="protein sequence ID" value="SMG50777.1"/>
    <property type="molecule type" value="Genomic_DNA"/>
</dbReference>